<dbReference type="Pfam" id="PF13391">
    <property type="entry name" value="HNH_2"/>
    <property type="match status" value="1"/>
</dbReference>
<accession>A0AAE0I5Z3</accession>
<organism evidence="3 4">
    <name type="scientific">Apodospora peruviana</name>
    <dbReference type="NCBI Taxonomy" id="516989"/>
    <lineage>
        <taxon>Eukaryota</taxon>
        <taxon>Fungi</taxon>
        <taxon>Dikarya</taxon>
        <taxon>Ascomycota</taxon>
        <taxon>Pezizomycotina</taxon>
        <taxon>Sordariomycetes</taxon>
        <taxon>Sordariomycetidae</taxon>
        <taxon>Sordariales</taxon>
        <taxon>Lasiosphaeriaceae</taxon>
        <taxon>Apodospora</taxon>
    </lineage>
</organism>
<proteinExistence type="predicted"/>
<evidence type="ECO:0000313" key="3">
    <source>
        <dbReference type="EMBL" id="KAK3319178.1"/>
    </source>
</evidence>
<feature type="compositionally biased region" description="Polar residues" evidence="1">
    <location>
        <begin position="78"/>
        <end position="89"/>
    </location>
</feature>
<reference evidence="3" key="2">
    <citation type="submission" date="2023-06" db="EMBL/GenBank/DDBJ databases">
        <authorList>
            <consortium name="Lawrence Berkeley National Laboratory"/>
            <person name="Haridas S."/>
            <person name="Hensen N."/>
            <person name="Bonometti L."/>
            <person name="Westerberg I."/>
            <person name="Brannstrom I.O."/>
            <person name="Guillou S."/>
            <person name="Cros-Aarteil S."/>
            <person name="Calhoun S."/>
            <person name="Kuo A."/>
            <person name="Mondo S."/>
            <person name="Pangilinan J."/>
            <person name="Riley R."/>
            <person name="Labutti K."/>
            <person name="Andreopoulos B."/>
            <person name="Lipzen A."/>
            <person name="Chen C."/>
            <person name="Yanf M."/>
            <person name="Daum C."/>
            <person name="Ng V."/>
            <person name="Clum A."/>
            <person name="Steindorff A."/>
            <person name="Ohm R."/>
            <person name="Martin F."/>
            <person name="Silar P."/>
            <person name="Natvig D."/>
            <person name="Lalanne C."/>
            <person name="Gautier V."/>
            <person name="Ament-Velasquez S.L."/>
            <person name="Kruys A."/>
            <person name="Hutchinson M.I."/>
            <person name="Powell A.J."/>
            <person name="Barry K."/>
            <person name="Miller A.N."/>
            <person name="Grigoriev I.V."/>
            <person name="Debuchy R."/>
            <person name="Gladieux P."/>
            <person name="Thoren M.H."/>
            <person name="Johannesson H."/>
        </authorList>
    </citation>
    <scope>NUCLEOTIDE SEQUENCE</scope>
    <source>
        <strain evidence="3">CBS 118394</strain>
    </source>
</reference>
<evidence type="ECO:0000256" key="1">
    <source>
        <dbReference type="SAM" id="MobiDB-lite"/>
    </source>
</evidence>
<name>A0AAE0I5Z3_9PEZI</name>
<comment type="caution">
    <text evidence="3">The sequence shown here is derived from an EMBL/GenBank/DDBJ whole genome shotgun (WGS) entry which is preliminary data.</text>
</comment>
<evidence type="ECO:0000313" key="4">
    <source>
        <dbReference type="Proteomes" id="UP001283341"/>
    </source>
</evidence>
<sequence length="238" mass="27357">MIMFAPIPFLEYCMGVFKGTRKFPARDMELFVWIGMFIRYEKYRVQPSNKPNSTSSKNRNRRRKFLCLFKKRKAPSSPVQGQVICNSPSDGKPPSGNPETLKSRSEKAKDLATKRDNWKCVLTGAAMPERAHIFPWAANKSTKSLESLESVAHNTMWFYTEEFKNEHDNIFEDLLTKGTGCSDEYWNILCLNPILHVIWGKCFWCFQCLDITQAKPRAKIQLSDRCLGGLSNAIIKQS</sequence>
<dbReference type="Proteomes" id="UP001283341">
    <property type="component" value="Unassembled WGS sequence"/>
</dbReference>
<dbReference type="AlphaFoldDB" id="A0AAE0I5Z3"/>
<feature type="region of interest" description="Disordered" evidence="1">
    <location>
        <begin position="78"/>
        <end position="111"/>
    </location>
</feature>
<gene>
    <name evidence="3" type="ORF">B0H66DRAFT_258310</name>
</gene>
<protein>
    <recommendedName>
        <fullName evidence="2">HNH nuclease domain-containing protein</fullName>
    </recommendedName>
</protein>
<evidence type="ECO:0000259" key="2">
    <source>
        <dbReference type="Pfam" id="PF13391"/>
    </source>
</evidence>
<dbReference type="EMBL" id="JAUEDM010000004">
    <property type="protein sequence ID" value="KAK3319178.1"/>
    <property type="molecule type" value="Genomic_DNA"/>
</dbReference>
<reference evidence="3" key="1">
    <citation type="journal article" date="2023" name="Mol. Phylogenet. Evol.">
        <title>Genome-scale phylogeny and comparative genomics of the fungal order Sordariales.</title>
        <authorList>
            <person name="Hensen N."/>
            <person name="Bonometti L."/>
            <person name="Westerberg I."/>
            <person name="Brannstrom I.O."/>
            <person name="Guillou S."/>
            <person name="Cros-Aarteil S."/>
            <person name="Calhoun S."/>
            <person name="Haridas S."/>
            <person name="Kuo A."/>
            <person name="Mondo S."/>
            <person name="Pangilinan J."/>
            <person name="Riley R."/>
            <person name="LaButti K."/>
            <person name="Andreopoulos B."/>
            <person name="Lipzen A."/>
            <person name="Chen C."/>
            <person name="Yan M."/>
            <person name="Daum C."/>
            <person name="Ng V."/>
            <person name="Clum A."/>
            <person name="Steindorff A."/>
            <person name="Ohm R.A."/>
            <person name="Martin F."/>
            <person name="Silar P."/>
            <person name="Natvig D.O."/>
            <person name="Lalanne C."/>
            <person name="Gautier V."/>
            <person name="Ament-Velasquez S.L."/>
            <person name="Kruys A."/>
            <person name="Hutchinson M.I."/>
            <person name="Powell A.J."/>
            <person name="Barry K."/>
            <person name="Miller A.N."/>
            <person name="Grigoriev I.V."/>
            <person name="Debuchy R."/>
            <person name="Gladieux P."/>
            <person name="Hiltunen Thoren M."/>
            <person name="Johannesson H."/>
        </authorList>
    </citation>
    <scope>NUCLEOTIDE SEQUENCE</scope>
    <source>
        <strain evidence="3">CBS 118394</strain>
    </source>
</reference>
<feature type="domain" description="HNH nuclease" evidence="2">
    <location>
        <begin position="120"/>
        <end position="207"/>
    </location>
</feature>
<dbReference type="InterPro" id="IPR003615">
    <property type="entry name" value="HNH_nuc"/>
</dbReference>
<keyword evidence="4" id="KW-1185">Reference proteome</keyword>
<feature type="compositionally biased region" description="Basic and acidic residues" evidence="1">
    <location>
        <begin position="101"/>
        <end position="111"/>
    </location>
</feature>